<dbReference type="InterPro" id="IPR013320">
    <property type="entry name" value="ConA-like_dom_sf"/>
</dbReference>
<dbReference type="InterPro" id="IPR006710">
    <property type="entry name" value="Glyco_hydro_43"/>
</dbReference>
<dbReference type="Pfam" id="PF04616">
    <property type="entry name" value="Glyco_hydro_43"/>
    <property type="match status" value="1"/>
</dbReference>
<proteinExistence type="inferred from homology"/>
<dbReference type="InterPro" id="IPR041542">
    <property type="entry name" value="GH43_C2"/>
</dbReference>
<accession>A0ABW7QES4</accession>
<dbReference type="PANTHER" id="PTHR42812:SF5">
    <property type="entry name" value="ENDO-ARABINASE"/>
    <property type="match status" value="1"/>
</dbReference>
<evidence type="ECO:0000259" key="5">
    <source>
        <dbReference type="Pfam" id="PF17851"/>
    </source>
</evidence>
<dbReference type="Proteomes" id="UP001610861">
    <property type="component" value="Unassembled WGS sequence"/>
</dbReference>
<dbReference type="SUPFAM" id="SSF49899">
    <property type="entry name" value="Concanavalin A-like lectins/glucanases"/>
    <property type="match status" value="1"/>
</dbReference>
<feature type="domain" description="Beta-xylosidase C-terminal Concanavalin A-like" evidence="5">
    <location>
        <begin position="326"/>
        <end position="472"/>
    </location>
</feature>
<evidence type="ECO:0000256" key="4">
    <source>
        <dbReference type="RuleBase" id="RU361187"/>
    </source>
</evidence>
<protein>
    <submittedName>
        <fullName evidence="6">Family 43 glycosylhydrolase</fullName>
    </submittedName>
</protein>
<dbReference type="Gene3D" id="2.60.120.200">
    <property type="match status" value="1"/>
</dbReference>
<keyword evidence="7" id="KW-1185">Reference proteome</keyword>
<evidence type="ECO:0000256" key="2">
    <source>
        <dbReference type="ARBA" id="ARBA00022801"/>
    </source>
</evidence>
<evidence type="ECO:0000256" key="1">
    <source>
        <dbReference type="ARBA" id="ARBA00009865"/>
    </source>
</evidence>
<comment type="similarity">
    <text evidence="1 4">Belongs to the glycosyl hydrolase 43 family.</text>
</comment>
<dbReference type="RefSeq" id="WP_397558058.1">
    <property type="nucleotide sequence ID" value="NZ_JBIQWL010000011.1"/>
</dbReference>
<dbReference type="Pfam" id="PF17851">
    <property type="entry name" value="GH43_C2"/>
    <property type="match status" value="1"/>
</dbReference>
<evidence type="ECO:0000313" key="6">
    <source>
        <dbReference type="EMBL" id="MFH8252628.1"/>
    </source>
</evidence>
<dbReference type="InterPro" id="IPR051795">
    <property type="entry name" value="Glycosyl_Hydrlase_43"/>
</dbReference>
<dbReference type="CDD" id="cd18617">
    <property type="entry name" value="GH43_XynB-like"/>
    <property type="match status" value="1"/>
</dbReference>
<comment type="caution">
    <text evidence="6">The sequence shown here is derived from an EMBL/GenBank/DDBJ whole genome shotgun (WGS) entry which is preliminary data.</text>
</comment>
<keyword evidence="2 4" id="KW-0378">Hydrolase</keyword>
<name>A0ABW7QES4_9MICO</name>
<sequence length="507" mass="54758">MDVPAHPVLAGCHPDPSVCRVGEHFYLVTSTFTYVPGLPVHRSIDLVAWELVGHVLTDASAIGLDGLDVSDGVWAPTIRHHDGTFYVVFTVAVERRAACTYVCTATDAAGPWSAPVPLDAHGIDPSLFFDDDGRCWFTAARDAVSVHATGPGELWMRELDVAALRLVGPEYVLWHGALAGQWVEAPHLYRRDGRYVLIAAEGGTERNHAVTAAYADAVTGPYSTDPRSPLLTHRHLSPHHPVQNVGHVDLVDTADGRTLAVALGVRLLDGCHVLGRETFVVPVDWDDHRPVFAAGLGRLGPIDGAGVSEERDWVGVRDLPAHSWAGDDLTLSAGPHPLSERGRMSFVGLRQDRHDAVLEGTIDTPRGGGRARALVAFQHQDRFVAHTLLRNEDGSSRIETVLWADGAPIVLGTAAGHESERLLVETDGRRYRFGARRDGAIRWTAQLAARLLSTEDAGGFVGVLLGFSNLGDDRDEPAVIRDVRYGTATAEAGDPELRRTTSVGGMR</sequence>
<dbReference type="EMBL" id="JBIQWL010000011">
    <property type="protein sequence ID" value="MFH8252628.1"/>
    <property type="molecule type" value="Genomic_DNA"/>
</dbReference>
<reference evidence="6 7" key="1">
    <citation type="submission" date="2024-09" db="EMBL/GenBank/DDBJ databases">
        <authorList>
            <person name="Pan X."/>
        </authorList>
    </citation>
    <scope>NUCLEOTIDE SEQUENCE [LARGE SCALE GENOMIC DNA]</scope>
    <source>
        <strain evidence="6 7">B2969</strain>
    </source>
</reference>
<dbReference type="PANTHER" id="PTHR42812">
    <property type="entry name" value="BETA-XYLOSIDASE"/>
    <property type="match status" value="1"/>
</dbReference>
<evidence type="ECO:0000313" key="7">
    <source>
        <dbReference type="Proteomes" id="UP001610861"/>
    </source>
</evidence>
<evidence type="ECO:0000256" key="3">
    <source>
        <dbReference type="ARBA" id="ARBA00023295"/>
    </source>
</evidence>
<gene>
    <name evidence="6" type="ORF">ACH3VR_19835</name>
</gene>
<organism evidence="6 7">
    <name type="scientific">Microbacterium alkaliflavum</name>
    <dbReference type="NCBI Taxonomy" id="3248839"/>
    <lineage>
        <taxon>Bacteria</taxon>
        <taxon>Bacillati</taxon>
        <taxon>Actinomycetota</taxon>
        <taxon>Actinomycetes</taxon>
        <taxon>Micrococcales</taxon>
        <taxon>Microbacteriaceae</taxon>
        <taxon>Microbacterium</taxon>
    </lineage>
</organism>
<keyword evidence="3 4" id="KW-0326">Glycosidase</keyword>
<dbReference type="InterPro" id="IPR023296">
    <property type="entry name" value="Glyco_hydro_beta-prop_sf"/>
</dbReference>
<dbReference type="Gene3D" id="2.115.10.20">
    <property type="entry name" value="Glycosyl hydrolase domain, family 43"/>
    <property type="match status" value="1"/>
</dbReference>
<dbReference type="SUPFAM" id="SSF75005">
    <property type="entry name" value="Arabinanase/levansucrase/invertase"/>
    <property type="match status" value="1"/>
</dbReference>